<name>A0A9P5BS34_COLSI</name>
<proteinExistence type="predicted"/>
<feature type="transmembrane region" description="Helical" evidence="5">
    <location>
        <begin position="347"/>
        <end position="368"/>
    </location>
</feature>
<dbReference type="PANTHER" id="PTHR23502">
    <property type="entry name" value="MAJOR FACILITATOR SUPERFAMILY"/>
    <property type="match status" value="1"/>
</dbReference>
<dbReference type="Gene3D" id="1.20.1250.20">
    <property type="entry name" value="MFS general substrate transporter like domains"/>
    <property type="match status" value="1"/>
</dbReference>
<dbReference type="InterPro" id="IPR020846">
    <property type="entry name" value="MFS_dom"/>
</dbReference>
<feature type="domain" description="Major facilitator superfamily (MFS) profile" evidence="6">
    <location>
        <begin position="29"/>
        <end position="502"/>
    </location>
</feature>
<dbReference type="PROSITE" id="PS50850">
    <property type="entry name" value="MFS"/>
    <property type="match status" value="1"/>
</dbReference>
<feature type="transmembrane region" description="Helical" evidence="5">
    <location>
        <begin position="416"/>
        <end position="440"/>
    </location>
</feature>
<protein>
    <submittedName>
        <fullName evidence="7">Protein HOL1</fullName>
    </submittedName>
</protein>
<dbReference type="InterPro" id="IPR036259">
    <property type="entry name" value="MFS_trans_sf"/>
</dbReference>
<sequence length="523" mass="56592">MASAPTSVALPATASAVADPKSWPLWWRLCMLGSLSWFVLMGQVMSASLPPMLGPIMYELHVSAAQASQLASWAVLALGFGNIWAVPAVASFGARYTIIFGLAIFSGGFFWQATSESYDSLLAARIIGGLGGGVVESMGPMIVVTLFPPEYLGRAMSVYTWSLGAGTVFGPLFAGYMIAGLGSWRSPQYLFGIMSILNMVGTILMFPEPIMNIRVRGEPPLFSAPDSSCGDEAPVISKKGRETISMENLGGERSVQDEQREFAAPPIHPASWINLWTTRSFFLRFTHHHSVSGWLSMAMAPYRMLAVPAVVLTVLLFGVSISTNIATSILVSLVFSQPPMLWSTDLVGLFNLFVLGGLCSGILIGGLLSDKMIASFTRRMGYHKPESALPLLLPLGIVIPLSTVLIGYGLAYGWHWAAIGVLWSVVNVNMTSGCTILISYATDIYAAKAIDIGVVVNVLKNAIAAGISFAVVDWWTKDGWYMFLAVALVKFLIFVLVAPLWIWGPKIAHVTKSWRWLQGHNVN</sequence>
<dbReference type="SUPFAM" id="SSF103473">
    <property type="entry name" value="MFS general substrate transporter"/>
    <property type="match status" value="1"/>
</dbReference>
<feature type="transmembrane region" description="Helical" evidence="5">
    <location>
        <begin position="159"/>
        <end position="182"/>
    </location>
</feature>
<comment type="subcellular location">
    <subcellularLocation>
        <location evidence="1">Membrane</location>
        <topology evidence="1">Multi-pass membrane protein</topology>
    </subcellularLocation>
</comment>
<evidence type="ECO:0000256" key="4">
    <source>
        <dbReference type="ARBA" id="ARBA00023136"/>
    </source>
</evidence>
<evidence type="ECO:0000313" key="7">
    <source>
        <dbReference type="EMBL" id="KAF4850638.1"/>
    </source>
</evidence>
<evidence type="ECO:0000256" key="3">
    <source>
        <dbReference type="ARBA" id="ARBA00022989"/>
    </source>
</evidence>
<evidence type="ECO:0000256" key="1">
    <source>
        <dbReference type="ARBA" id="ARBA00004141"/>
    </source>
</evidence>
<accession>A0A9P5BS34</accession>
<keyword evidence="2 5" id="KW-0812">Transmembrane</keyword>
<feature type="transmembrane region" description="Helical" evidence="5">
    <location>
        <begin position="389"/>
        <end position="410"/>
    </location>
</feature>
<evidence type="ECO:0000313" key="8">
    <source>
        <dbReference type="Proteomes" id="UP000711996"/>
    </source>
</evidence>
<dbReference type="Pfam" id="PF07690">
    <property type="entry name" value="MFS_1"/>
    <property type="match status" value="1"/>
</dbReference>
<feature type="transmembrane region" description="Helical" evidence="5">
    <location>
        <begin position="305"/>
        <end position="335"/>
    </location>
</feature>
<organism evidence="7 8">
    <name type="scientific">Colletotrichum siamense</name>
    <name type="common">Anthracnose fungus</name>
    <dbReference type="NCBI Taxonomy" id="690259"/>
    <lineage>
        <taxon>Eukaryota</taxon>
        <taxon>Fungi</taxon>
        <taxon>Dikarya</taxon>
        <taxon>Ascomycota</taxon>
        <taxon>Pezizomycotina</taxon>
        <taxon>Sordariomycetes</taxon>
        <taxon>Hypocreomycetidae</taxon>
        <taxon>Glomerellales</taxon>
        <taxon>Glomerellaceae</taxon>
        <taxon>Colletotrichum</taxon>
        <taxon>Colletotrichum gloeosporioides species complex</taxon>
    </lineage>
</organism>
<dbReference type="PANTHER" id="PTHR23502:SF34">
    <property type="entry name" value="PROTEIN HOL1"/>
    <property type="match status" value="1"/>
</dbReference>
<feature type="transmembrane region" description="Helical" evidence="5">
    <location>
        <begin position="126"/>
        <end position="147"/>
    </location>
</feature>
<dbReference type="InterPro" id="IPR011701">
    <property type="entry name" value="MFS"/>
</dbReference>
<dbReference type="OrthoDB" id="2585655at2759"/>
<dbReference type="AlphaFoldDB" id="A0A9P5BS34"/>
<feature type="transmembrane region" description="Helical" evidence="5">
    <location>
        <begin position="29"/>
        <end position="50"/>
    </location>
</feature>
<evidence type="ECO:0000256" key="2">
    <source>
        <dbReference type="ARBA" id="ARBA00022692"/>
    </source>
</evidence>
<keyword evidence="8" id="KW-1185">Reference proteome</keyword>
<feature type="transmembrane region" description="Helical" evidence="5">
    <location>
        <begin position="481"/>
        <end position="503"/>
    </location>
</feature>
<feature type="transmembrane region" description="Helical" evidence="5">
    <location>
        <begin position="188"/>
        <end position="206"/>
    </location>
</feature>
<dbReference type="GO" id="GO:0005886">
    <property type="term" value="C:plasma membrane"/>
    <property type="evidence" value="ECO:0007669"/>
    <property type="project" value="TreeGrafter"/>
</dbReference>
<dbReference type="GO" id="GO:0022857">
    <property type="term" value="F:transmembrane transporter activity"/>
    <property type="evidence" value="ECO:0007669"/>
    <property type="project" value="InterPro"/>
</dbReference>
<evidence type="ECO:0000259" key="6">
    <source>
        <dbReference type="PROSITE" id="PS50850"/>
    </source>
</evidence>
<comment type="caution">
    <text evidence="7">The sequence shown here is derived from an EMBL/GenBank/DDBJ whole genome shotgun (WGS) entry which is preliminary data.</text>
</comment>
<reference evidence="7" key="1">
    <citation type="submission" date="2019-06" db="EMBL/GenBank/DDBJ databases">
        <authorList>
            <person name="Gan P."/>
            <person name="Shirasu K."/>
        </authorList>
    </citation>
    <scope>NUCLEOTIDE SEQUENCE [LARGE SCALE GENOMIC DNA]</scope>
    <source>
        <strain evidence="7">CAD2</strain>
    </source>
</reference>
<feature type="transmembrane region" description="Helical" evidence="5">
    <location>
        <begin position="70"/>
        <end position="89"/>
    </location>
</feature>
<dbReference type="EMBL" id="QPMT01000045">
    <property type="protein sequence ID" value="KAF4850638.1"/>
    <property type="molecule type" value="Genomic_DNA"/>
</dbReference>
<keyword evidence="3 5" id="KW-1133">Transmembrane helix</keyword>
<dbReference type="Proteomes" id="UP000711996">
    <property type="component" value="Unassembled WGS sequence"/>
</dbReference>
<gene>
    <name evidence="7" type="primary">HOL1</name>
    <name evidence="7" type="ORF">CGCSCA2_v011397</name>
</gene>
<feature type="transmembrane region" description="Helical" evidence="5">
    <location>
        <begin position="96"/>
        <end position="114"/>
    </location>
</feature>
<keyword evidence="4 5" id="KW-0472">Membrane</keyword>
<evidence type="ECO:0000256" key="5">
    <source>
        <dbReference type="SAM" id="Phobius"/>
    </source>
</evidence>
<feature type="transmembrane region" description="Helical" evidence="5">
    <location>
        <begin position="452"/>
        <end position="475"/>
    </location>
</feature>